<comment type="pathway">
    <text evidence="3">Carbohydrate degradation; glycolysis; D-glyceraldehyde 3-phosphate from glycerone phosphate: step 1/1.</text>
</comment>
<dbReference type="PANTHER" id="PTHR21139">
    <property type="entry name" value="TRIOSEPHOSPHATE ISOMERASE"/>
    <property type="match status" value="1"/>
</dbReference>
<dbReference type="CDD" id="cd00311">
    <property type="entry name" value="TIM"/>
    <property type="match status" value="1"/>
</dbReference>
<evidence type="ECO:0000256" key="1">
    <source>
        <dbReference type="ARBA" id="ARBA00007422"/>
    </source>
</evidence>
<protein>
    <recommendedName>
        <fullName evidence="3">Triosephosphate isomerase</fullName>
        <ecNumber evidence="3">5.3.1.1</ecNumber>
    </recommendedName>
</protein>
<evidence type="ECO:0000313" key="5">
    <source>
        <dbReference type="Proteomes" id="UP000604730"/>
    </source>
</evidence>
<dbReference type="InterPro" id="IPR035990">
    <property type="entry name" value="TIM_sf"/>
</dbReference>
<keyword evidence="3" id="KW-0963">Cytoplasm</keyword>
<dbReference type="Pfam" id="PF00121">
    <property type="entry name" value="TIM"/>
    <property type="match status" value="1"/>
</dbReference>
<keyword evidence="3" id="KW-0312">Gluconeogenesis</keyword>
<comment type="subunit">
    <text evidence="3">Homodimer.</text>
</comment>
<comment type="subcellular location">
    <subcellularLocation>
        <location evidence="3">Cytoplasm</location>
    </subcellularLocation>
</comment>
<dbReference type="Proteomes" id="UP000604730">
    <property type="component" value="Unassembled WGS sequence"/>
</dbReference>
<comment type="similarity">
    <text evidence="1 3">Belongs to the triosephosphate isomerase family.</text>
</comment>
<dbReference type="GO" id="GO:0016853">
    <property type="term" value="F:isomerase activity"/>
    <property type="evidence" value="ECO:0007669"/>
    <property type="project" value="UniProtKB-KW"/>
</dbReference>
<reference evidence="4 5" key="1">
    <citation type="submission" date="2021-01" db="EMBL/GenBank/DDBJ databases">
        <title>Isolation and description of Catonella massiliensis sp. nov., a novel Catonella species, isolated from a stable periodontitis subject.</title>
        <authorList>
            <person name="Antezack A."/>
            <person name="Boxberger M."/>
            <person name="La Scola B."/>
            <person name="Monnet-Corti V."/>
        </authorList>
    </citation>
    <scope>NUCLEOTIDE SEQUENCE [LARGE SCALE GENOMIC DNA]</scope>
    <source>
        <strain evidence="4 5">Marseille-Q4567</strain>
    </source>
</reference>
<comment type="catalytic activity">
    <reaction evidence="3">
        <text>D-glyceraldehyde 3-phosphate = dihydroxyacetone phosphate</text>
        <dbReference type="Rhea" id="RHEA:18585"/>
        <dbReference type="ChEBI" id="CHEBI:57642"/>
        <dbReference type="ChEBI" id="CHEBI:59776"/>
        <dbReference type="EC" id="5.3.1.1"/>
    </reaction>
</comment>
<evidence type="ECO:0000256" key="3">
    <source>
        <dbReference type="RuleBase" id="RU363013"/>
    </source>
</evidence>
<keyword evidence="3" id="KW-0324">Glycolysis</keyword>
<keyword evidence="5" id="KW-1185">Reference proteome</keyword>
<dbReference type="RefSeq" id="WP_208427797.1">
    <property type="nucleotide sequence ID" value="NZ_JAEPRJ010000001.1"/>
</dbReference>
<sequence length="277" mass="30613">MKKYLFLNLKRFDVLREFGGVNGNLDLKNWSVNIIKKITEPLKEIKAKSDVEFVMYLPELHLFNALEAADETISVGCQGIFYENVSKGGNFGAFTTHRVAAAMKQIGVKDVIIGHFEERKDKNNLLSMAGTEDKALVNRILNKELALAIEAGITPLYCIGESLEERQTSWKEVLKLQIEEGLKGIDLGKVKIAYEPLWAIGPGKTPATANEIKEVADFIKSIVDVPVLYGGGLKSDNAASISQIEGVDGGLIALTRFTGDIGFYPEEYLEIIRLYLG</sequence>
<dbReference type="InterPro" id="IPR013785">
    <property type="entry name" value="Aldolase_TIM"/>
</dbReference>
<name>A0ABS1IWD6_9FIRM</name>
<organism evidence="4 5">
    <name type="scientific">Catonella massiliensis</name>
    <dbReference type="NCBI Taxonomy" id="2799636"/>
    <lineage>
        <taxon>Bacteria</taxon>
        <taxon>Bacillati</taxon>
        <taxon>Bacillota</taxon>
        <taxon>Clostridia</taxon>
        <taxon>Lachnospirales</taxon>
        <taxon>Lachnospiraceae</taxon>
        <taxon>Catonella</taxon>
    </lineage>
</organism>
<comment type="pathway">
    <text evidence="3">Carbohydrate biosynthesis; gluconeogenesis.</text>
</comment>
<dbReference type="Gene3D" id="3.20.20.70">
    <property type="entry name" value="Aldolase class I"/>
    <property type="match status" value="1"/>
</dbReference>
<keyword evidence="2 3" id="KW-0413">Isomerase</keyword>
<proteinExistence type="inferred from homology"/>
<evidence type="ECO:0000313" key="4">
    <source>
        <dbReference type="EMBL" id="MBK5896210.1"/>
    </source>
</evidence>
<comment type="caution">
    <text evidence="4">The sequence shown here is derived from an EMBL/GenBank/DDBJ whole genome shotgun (WGS) entry which is preliminary data.</text>
</comment>
<dbReference type="PROSITE" id="PS51440">
    <property type="entry name" value="TIM_2"/>
    <property type="match status" value="1"/>
</dbReference>
<dbReference type="EC" id="5.3.1.1" evidence="3"/>
<dbReference type="InterPro" id="IPR000652">
    <property type="entry name" value="Triosephosphate_isomerase"/>
</dbReference>
<evidence type="ECO:0000256" key="2">
    <source>
        <dbReference type="ARBA" id="ARBA00023235"/>
    </source>
</evidence>
<dbReference type="PANTHER" id="PTHR21139:SF42">
    <property type="entry name" value="TRIOSEPHOSPHATE ISOMERASE"/>
    <property type="match status" value="1"/>
</dbReference>
<gene>
    <name evidence="4" type="ORF">JJN12_00185</name>
</gene>
<dbReference type="SUPFAM" id="SSF51351">
    <property type="entry name" value="Triosephosphate isomerase (TIM)"/>
    <property type="match status" value="1"/>
</dbReference>
<accession>A0ABS1IWD6</accession>
<dbReference type="EMBL" id="JAEPRJ010000001">
    <property type="protein sequence ID" value="MBK5896210.1"/>
    <property type="molecule type" value="Genomic_DNA"/>
</dbReference>